<accession>A0A0F9WVQ8</accession>
<proteinExistence type="predicted"/>
<evidence type="ECO:0000313" key="2">
    <source>
        <dbReference type="EMBL" id="KKN83028.1"/>
    </source>
</evidence>
<organism evidence="2">
    <name type="scientific">marine sediment metagenome</name>
    <dbReference type="NCBI Taxonomy" id="412755"/>
    <lineage>
        <taxon>unclassified sequences</taxon>
        <taxon>metagenomes</taxon>
        <taxon>ecological metagenomes</taxon>
    </lineage>
</organism>
<comment type="caution">
    <text evidence="2">The sequence shown here is derived from an EMBL/GenBank/DDBJ whole genome shotgun (WGS) entry which is preliminary data.</text>
</comment>
<gene>
    <name evidence="2" type="ORF">LCGC14_0302900</name>
</gene>
<name>A0A0F9WVQ8_9ZZZZ</name>
<feature type="compositionally biased region" description="Basic residues" evidence="1">
    <location>
        <begin position="1"/>
        <end position="14"/>
    </location>
</feature>
<sequence>MMRTNRTRKTLKNKFGREKTIPKGFSPDMEDRLIDESRIKELNKFR</sequence>
<dbReference type="AlphaFoldDB" id="A0A0F9WVQ8"/>
<dbReference type="EMBL" id="LAZR01000191">
    <property type="protein sequence ID" value="KKN83028.1"/>
    <property type="molecule type" value="Genomic_DNA"/>
</dbReference>
<feature type="region of interest" description="Disordered" evidence="1">
    <location>
        <begin position="1"/>
        <end position="29"/>
    </location>
</feature>
<evidence type="ECO:0000256" key="1">
    <source>
        <dbReference type="SAM" id="MobiDB-lite"/>
    </source>
</evidence>
<reference evidence="2" key="1">
    <citation type="journal article" date="2015" name="Nature">
        <title>Complex archaea that bridge the gap between prokaryotes and eukaryotes.</title>
        <authorList>
            <person name="Spang A."/>
            <person name="Saw J.H."/>
            <person name="Jorgensen S.L."/>
            <person name="Zaremba-Niedzwiedzka K."/>
            <person name="Martijn J."/>
            <person name="Lind A.E."/>
            <person name="van Eijk R."/>
            <person name="Schleper C."/>
            <person name="Guy L."/>
            <person name="Ettema T.J."/>
        </authorList>
    </citation>
    <scope>NUCLEOTIDE SEQUENCE</scope>
</reference>
<protein>
    <submittedName>
        <fullName evidence="2">Uncharacterized protein</fullName>
    </submittedName>
</protein>